<name>A0ACC3NAX5_9PEZI</name>
<organism evidence="1 2">
    <name type="scientific">Vermiconidia calcicola</name>
    <dbReference type="NCBI Taxonomy" id="1690605"/>
    <lineage>
        <taxon>Eukaryota</taxon>
        <taxon>Fungi</taxon>
        <taxon>Dikarya</taxon>
        <taxon>Ascomycota</taxon>
        <taxon>Pezizomycotina</taxon>
        <taxon>Dothideomycetes</taxon>
        <taxon>Dothideomycetidae</taxon>
        <taxon>Mycosphaerellales</taxon>
        <taxon>Extremaceae</taxon>
        <taxon>Vermiconidia</taxon>
    </lineage>
</organism>
<evidence type="ECO:0000313" key="1">
    <source>
        <dbReference type="EMBL" id="KAK3713620.1"/>
    </source>
</evidence>
<evidence type="ECO:0000313" key="2">
    <source>
        <dbReference type="Proteomes" id="UP001281147"/>
    </source>
</evidence>
<protein>
    <submittedName>
        <fullName evidence="1">Uncharacterized protein</fullName>
    </submittedName>
</protein>
<gene>
    <name evidence="1" type="ORF">LTR37_008314</name>
</gene>
<reference evidence="1" key="1">
    <citation type="submission" date="2023-07" db="EMBL/GenBank/DDBJ databases">
        <title>Black Yeasts Isolated from many extreme environments.</title>
        <authorList>
            <person name="Coleine C."/>
            <person name="Stajich J.E."/>
            <person name="Selbmann L."/>
        </authorList>
    </citation>
    <scope>NUCLEOTIDE SEQUENCE</scope>
    <source>
        <strain evidence="1">CCFEE 5714</strain>
    </source>
</reference>
<accession>A0ACC3NAX5</accession>
<dbReference type="EMBL" id="JAUTXU010000061">
    <property type="protein sequence ID" value="KAK3713620.1"/>
    <property type="molecule type" value="Genomic_DNA"/>
</dbReference>
<proteinExistence type="predicted"/>
<dbReference type="Proteomes" id="UP001281147">
    <property type="component" value="Unassembled WGS sequence"/>
</dbReference>
<sequence>MAIFPRFVRDRLTRWKWLLIQRMVNMILYFQRSRFLSPSTQPNAVKHQPCRPQLYPNRIFTPTPFPAGRHKLPLVIQAHGGGFIGNNPARDDPLCRLIADTCQCIAVSIDYSKAPTHRFPVAYEDVIALTTSLIDDPTLPVDKSKVVLCGNSAGGNLVLAAVQDERLRSRVHGVLGLYAVCDAGTLAKEKALTRPDPNIADLLESSYDSILDIYIGPIPVDRKDPRLSPGRFRTREDLPPNVFLIGAEHDLFCGEAEQMAEKLAKAVSRQSTDLGWQAGGVVWARVPGQLHGFDQFGTRARDEKDRLAKKDLTYRAMCDWLTGMFDEK</sequence>
<keyword evidence="2" id="KW-1185">Reference proteome</keyword>
<comment type="caution">
    <text evidence="1">The sequence shown here is derived from an EMBL/GenBank/DDBJ whole genome shotgun (WGS) entry which is preliminary data.</text>
</comment>